<proteinExistence type="predicted"/>
<dbReference type="Proteomes" id="UP001295444">
    <property type="component" value="Chromosome 10"/>
</dbReference>
<gene>
    <name evidence="1" type="ORF">PECUL_23A035948</name>
</gene>
<sequence length="79" mass="8529">MTLCACDGLRDRAVVTGREGTILEALNGRRNLIQEWADTLKAGKVSTRKGSKMAVCCSRKSRYANRQTINGNEEGSGGP</sequence>
<protein>
    <submittedName>
        <fullName evidence="1">Uncharacterized protein</fullName>
    </submittedName>
</protein>
<organism evidence="1 2">
    <name type="scientific">Pelobates cultripes</name>
    <name type="common">Western spadefoot toad</name>
    <dbReference type="NCBI Taxonomy" id="61616"/>
    <lineage>
        <taxon>Eukaryota</taxon>
        <taxon>Metazoa</taxon>
        <taxon>Chordata</taxon>
        <taxon>Craniata</taxon>
        <taxon>Vertebrata</taxon>
        <taxon>Euteleostomi</taxon>
        <taxon>Amphibia</taxon>
        <taxon>Batrachia</taxon>
        <taxon>Anura</taxon>
        <taxon>Pelobatoidea</taxon>
        <taxon>Pelobatidae</taxon>
        <taxon>Pelobates</taxon>
    </lineage>
</organism>
<dbReference type="AlphaFoldDB" id="A0AAD1T515"/>
<reference evidence="1" key="1">
    <citation type="submission" date="2022-03" db="EMBL/GenBank/DDBJ databases">
        <authorList>
            <person name="Alioto T."/>
            <person name="Alioto T."/>
            <person name="Gomez Garrido J."/>
        </authorList>
    </citation>
    <scope>NUCLEOTIDE SEQUENCE</scope>
</reference>
<accession>A0AAD1T515</accession>
<name>A0AAD1T515_PELCU</name>
<evidence type="ECO:0000313" key="2">
    <source>
        <dbReference type="Proteomes" id="UP001295444"/>
    </source>
</evidence>
<evidence type="ECO:0000313" key="1">
    <source>
        <dbReference type="EMBL" id="CAH2319411.1"/>
    </source>
</evidence>
<dbReference type="EMBL" id="OW240921">
    <property type="protein sequence ID" value="CAH2319411.1"/>
    <property type="molecule type" value="Genomic_DNA"/>
</dbReference>
<keyword evidence="2" id="KW-1185">Reference proteome</keyword>